<name>A0A698FLN9_CAMJU</name>
<evidence type="ECO:0008006" key="2">
    <source>
        <dbReference type="Google" id="ProtNLM"/>
    </source>
</evidence>
<sequence length="175" mass="20225">MPKSKKTFWPYGILISIFAIVVACIATIVVASNYPVYEDDFYFDSYQNVENNFNVIQKQQEQFDTLFKVEFQNDKVDFIGKRKIASYAIDADSYLAKFKITALSDKVNTQNLKSEILLTRPHTREFDQKLLGQIQDGVLSVSLPQLEKGRWQLKIKLSTEDDKIIGFFSYELNAQ</sequence>
<proteinExistence type="predicted"/>
<dbReference type="PROSITE" id="PS51257">
    <property type="entry name" value="PROKAR_LIPOPROTEIN"/>
    <property type="match status" value="1"/>
</dbReference>
<dbReference type="Pfam" id="PF05751">
    <property type="entry name" value="FixH"/>
    <property type="match status" value="1"/>
</dbReference>
<dbReference type="AlphaFoldDB" id="A0A698FLN9"/>
<reference evidence="1" key="1">
    <citation type="submission" date="2019-09" db="EMBL/GenBank/DDBJ databases">
        <authorList>
            <consortium name="GenomeTrakr network: Whole genome sequencing for foodborne pathogen traceback"/>
        </authorList>
    </citation>
    <scope>NUCLEOTIDE SEQUENCE [LARGE SCALE GENOMIC DNA]</scope>
    <source>
        <strain evidence="1">TTU_583</strain>
    </source>
</reference>
<gene>
    <name evidence="1" type="ORF">F2N06_05480</name>
</gene>
<dbReference type="EMBL" id="AAKUWM010000008">
    <property type="protein sequence ID" value="ECV9657464.1"/>
    <property type="molecule type" value="Genomic_DNA"/>
</dbReference>
<comment type="caution">
    <text evidence="1">The sequence shown here is derived from an EMBL/GenBank/DDBJ whole genome shotgun (WGS) entry which is preliminary data.</text>
</comment>
<organism evidence="1">
    <name type="scientific">Campylobacter jejuni</name>
    <dbReference type="NCBI Taxonomy" id="197"/>
    <lineage>
        <taxon>Bacteria</taxon>
        <taxon>Pseudomonadati</taxon>
        <taxon>Campylobacterota</taxon>
        <taxon>Epsilonproteobacteria</taxon>
        <taxon>Campylobacterales</taxon>
        <taxon>Campylobacteraceae</taxon>
        <taxon>Campylobacter</taxon>
    </lineage>
</organism>
<dbReference type="InterPro" id="IPR008620">
    <property type="entry name" value="FixH"/>
</dbReference>
<accession>A0A698FLN9</accession>
<evidence type="ECO:0000313" key="1">
    <source>
        <dbReference type="EMBL" id="ECV9657464.1"/>
    </source>
</evidence>
<protein>
    <recommendedName>
        <fullName evidence="2">Lipoprotein</fullName>
    </recommendedName>
</protein>